<evidence type="ECO:0000313" key="1">
    <source>
        <dbReference type="EMBL" id="CCH41979.1"/>
    </source>
</evidence>
<dbReference type="HOGENOM" id="CLU_441495_0_0_1"/>
<sequence>MYRLGAQGRAVQQRLQQQPYASKHEFQTPISSAQNDVNLLLSILKTPGNLNSTNLLSYMVHYIPKVKNEQNLRLIVDAFLTNKVIFPENIIKIDETYMIIEAIKATLDSKLIISEPSLPITKFYHVFVDSIFQSLAPNWTKILVITGILLTKPLYESHSIPETKSYFNSIYQSLTNLNHELIIKHLGNPAISSFEINTLIVISLACSLPFFNQHQKHHLPHETITHIVIPLLFQSPLGLSGVPVHELINSKSPVIRHLNRLSFLLENCMINGLSFGNIDSSLKIILEFSKDLHKRSIDSVQSWDGLKNILFGLVIIFQGYVSYSLNLNNKLTPNEYSQFSGLILKTLFHLNYIVEKIGTGGFQAYNFVYITSLDAMIQYSLPKANELGIQFTKELNLGSVNHYEISKTLFTLTFFETLSQHTSIDYYDSIITPIVDYVIHTTTHSKSLIEAAHSVIISTYIPKNSHIIASSSINYLHTVLSQFPILLSSTQLKIAIETIARAVSPPSEAYHLNKDNLRELLHTLYLTILNTKPGLPLQISTILNENGQQEEQTQPGSIRSALITALISTLPYLPPQILSNWLSNIWELIEMNDPIEFKFCEEKLWEMISEGFDMQRGNVGIEWWYNRGSINLENKL</sequence>
<dbReference type="Proteomes" id="UP000009328">
    <property type="component" value="Unassembled WGS sequence"/>
</dbReference>
<keyword evidence="2" id="KW-1185">Reference proteome</keyword>
<dbReference type="STRING" id="1206466.K0KKI5"/>
<organism evidence="1 2">
    <name type="scientific">Wickerhamomyces ciferrii (strain ATCC 14091 / BCRC 22168 / CBS 111 / JCM 3599 / NBRC 0793 / NRRL Y-1031 F-60-10)</name>
    <name type="common">Yeast</name>
    <name type="synonym">Pichia ciferrii</name>
    <dbReference type="NCBI Taxonomy" id="1206466"/>
    <lineage>
        <taxon>Eukaryota</taxon>
        <taxon>Fungi</taxon>
        <taxon>Dikarya</taxon>
        <taxon>Ascomycota</taxon>
        <taxon>Saccharomycotina</taxon>
        <taxon>Saccharomycetes</taxon>
        <taxon>Phaffomycetales</taxon>
        <taxon>Wickerhamomycetaceae</taxon>
        <taxon>Wickerhamomyces</taxon>
    </lineage>
</organism>
<dbReference type="FunCoup" id="K0KKI5">
    <property type="interactions" value="59"/>
</dbReference>
<dbReference type="AlphaFoldDB" id="K0KKI5"/>
<dbReference type="PANTHER" id="PTHR39214:SF1">
    <property type="entry name" value="MICROBODY (PEROXISOME) BIOGENESIS PROTEIN PEROXIN 8 (EUROFUNG)"/>
    <property type="match status" value="1"/>
</dbReference>
<dbReference type="eggNOG" id="ENOG502S5X6">
    <property type="taxonomic scope" value="Eukaryota"/>
</dbReference>
<reference evidence="1 2" key="1">
    <citation type="journal article" date="2012" name="Eukaryot. Cell">
        <title>Draft genome sequence of Wickerhamomyces ciferrii NRRL Y-1031 F-60-10.</title>
        <authorList>
            <person name="Schneider J."/>
            <person name="Andrea H."/>
            <person name="Blom J."/>
            <person name="Jaenicke S."/>
            <person name="Ruckert C."/>
            <person name="Schorsch C."/>
            <person name="Szczepanowski R."/>
            <person name="Farwick M."/>
            <person name="Goesmann A."/>
            <person name="Puhler A."/>
            <person name="Schaffer S."/>
            <person name="Tauch A."/>
            <person name="Kohler T."/>
            <person name="Brinkrolf K."/>
        </authorList>
    </citation>
    <scope>NUCLEOTIDE SEQUENCE [LARGE SCALE GENOMIC DNA]</scope>
    <source>
        <strain evidence="2">ATCC 14091 / BCRC 22168 / CBS 111 / JCM 3599 / NBRC 0793 / NRRL Y-1031 F-60-10</strain>
    </source>
</reference>
<proteinExistence type="predicted"/>
<accession>K0KKI5</accession>
<dbReference type="PANTHER" id="PTHR39214">
    <property type="entry name" value="MICROBODY (PEROXISOME) BIOGENESIS PROTEIN PEROXIN 8 (EUROFUNG)"/>
    <property type="match status" value="1"/>
</dbReference>
<comment type="caution">
    <text evidence="1">The sequence shown here is derived from an EMBL/GenBank/DDBJ whole genome shotgun (WGS) entry which is preliminary data.</text>
</comment>
<gene>
    <name evidence="1" type="ORF">BN7_1518</name>
</gene>
<protein>
    <submittedName>
        <fullName evidence="1">Peroxisomal biogenesis factor 8</fullName>
    </submittedName>
</protein>
<evidence type="ECO:0000313" key="2">
    <source>
        <dbReference type="Proteomes" id="UP000009328"/>
    </source>
</evidence>
<name>K0KKI5_WICCF</name>
<dbReference type="EMBL" id="CAIF01000031">
    <property type="protein sequence ID" value="CCH41979.1"/>
    <property type="molecule type" value="Genomic_DNA"/>
</dbReference>
<dbReference type="InterPro" id="IPR055334">
    <property type="entry name" value="PEX8-like"/>
</dbReference>
<dbReference type="InParanoid" id="K0KKI5"/>